<evidence type="ECO:0000313" key="1">
    <source>
        <dbReference type="EMBL" id="KAF9668853.1"/>
    </source>
</evidence>
<organism evidence="1 2">
    <name type="scientific">Salix dunnii</name>
    <dbReference type="NCBI Taxonomy" id="1413687"/>
    <lineage>
        <taxon>Eukaryota</taxon>
        <taxon>Viridiplantae</taxon>
        <taxon>Streptophyta</taxon>
        <taxon>Embryophyta</taxon>
        <taxon>Tracheophyta</taxon>
        <taxon>Spermatophyta</taxon>
        <taxon>Magnoliopsida</taxon>
        <taxon>eudicotyledons</taxon>
        <taxon>Gunneridae</taxon>
        <taxon>Pentapetalae</taxon>
        <taxon>rosids</taxon>
        <taxon>fabids</taxon>
        <taxon>Malpighiales</taxon>
        <taxon>Salicaceae</taxon>
        <taxon>Saliceae</taxon>
        <taxon>Salix</taxon>
    </lineage>
</organism>
<protein>
    <submittedName>
        <fullName evidence="1">Uncharacterized protein</fullName>
    </submittedName>
</protein>
<proteinExistence type="predicted"/>
<reference evidence="1 2" key="1">
    <citation type="submission" date="2020-10" db="EMBL/GenBank/DDBJ databases">
        <title>Plant Genome Project.</title>
        <authorList>
            <person name="Zhang R.-G."/>
        </authorList>
    </citation>
    <scope>NUCLEOTIDE SEQUENCE [LARGE SCALE GENOMIC DNA]</scope>
    <source>
        <strain evidence="1">FAFU-HL-1</strain>
        <tissue evidence="1">Leaf</tissue>
    </source>
</reference>
<dbReference type="EMBL" id="JADGMS010000014">
    <property type="protein sequence ID" value="KAF9668853.1"/>
    <property type="molecule type" value="Genomic_DNA"/>
</dbReference>
<gene>
    <name evidence="1" type="ORF">SADUNF_Sadunf14G0046500</name>
</gene>
<keyword evidence="2" id="KW-1185">Reference proteome</keyword>
<evidence type="ECO:0000313" key="2">
    <source>
        <dbReference type="Proteomes" id="UP000657918"/>
    </source>
</evidence>
<dbReference type="OrthoDB" id="10345270at2759"/>
<dbReference type="Proteomes" id="UP000657918">
    <property type="component" value="Unassembled WGS sequence"/>
</dbReference>
<sequence>MPSRAADLCQYKYKQTPLLSFKFKPPELDLNSGGERKNKEGLVPFLPVLGRGMNHTIPSVMANPITECHPYKK</sequence>
<comment type="caution">
    <text evidence="1">The sequence shown here is derived from an EMBL/GenBank/DDBJ whole genome shotgun (WGS) entry which is preliminary data.</text>
</comment>
<accession>A0A835JHN3</accession>
<name>A0A835JHN3_9ROSI</name>
<dbReference type="AlphaFoldDB" id="A0A835JHN3"/>